<feature type="transmembrane region" description="Helical" evidence="1">
    <location>
        <begin position="57"/>
        <end position="79"/>
    </location>
</feature>
<dbReference type="KEGG" id="dpi:BN4_20206"/>
<keyword evidence="1" id="KW-0472">Membrane</keyword>
<proteinExistence type="predicted"/>
<dbReference type="GO" id="GO:0017004">
    <property type="term" value="P:cytochrome complex assembly"/>
    <property type="evidence" value="ECO:0007669"/>
    <property type="project" value="InterPro"/>
</dbReference>
<organism evidence="3 4">
    <name type="scientific">Pseudodesulfovibrio piezophilus (strain DSM 21447 / JCM 15486 / C1TLV30)</name>
    <name type="common">Desulfovibrio piezophilus</name>
    <dbReference type="NCBI Taxonomy" id="1322246"/>
    <lineage>
        <taxon>Bacteria</taxon>
        <taxon>Pseudomonadati</taxon>
        <taxon>Thermodesulfobacteriota</taxon>
        <taxon>Desulfovibrionia</taxon>
        <taxon>Desulfovibrionales</taxon>
        <taxon>Desulfovibrionaceae</taxon>
    </lineage>
</organism>
<dbReference type="HOGENOM" id="CLU_1774401_0_0_7"/>
<dbReference type="EMBL" id="FO203427">
    <property type="protein sequence ID" value="CCH50268.1"/>
    <property type="molecule type" value="Genomic_DNA"/>
</dbReference>
<evidence type="ECO:0000313" key="3">
    <source>
        <dbReference type="EMBL" id="CCH50268.1"/>
    </source>
</evidence>
<reference evidence="3 4" key="1">
    <citation type="journal article" date="2013" name="PLoS ONE">
        <title>The first genomic and proteomic characterization of a deep-sea sulfate reducer: insights into the piezophilic lifestyle of Desulfovibrio piezophilus.</title>
        <authorList>
            <person name="Pradel N."/>
            <person name="Ji B."/>
            <person name="Gimenez G."/>
            <person name="Talla E."/>
            <person name="Lenoble P."/>
            <person name="Garel M."/>
            <person name="Tamburini C."/>
            <person name="Fourquet P."/>
            <person name="Lebrun R."/>
            <person name="Bertin P."/>
            <person name="Denis Y."/>
            <person name="Pophillat M."/>
            <person name="Barbe V."/>
            <person name="Ollivier B."/>
            <person name="Dolla A."/>
        </authorList>
    </citation>
    <scope>NUCLEOTIDE SEQUENCE [LARGE SCALE GENOMIC DNA]</scope>
    <source>
        <strain evidence="4">DSM 10523 / SB164P1</strain>
    </source>
</reference>
<feature type="domain" description="Cytochrome c assembly protein" evidence="2">
    <location>
        <begin position="2"/>
        <end position="137"/>
    </location>
</feature>
<dbReference type="PATRIC" id="fig|879567.3.peg.3278"/>
<feature type="transmembrane region" description="Helical" evidence="1">
    <location>
        <begin position="122"/>
        <end position="143"/>
    </location>
</feature>
<dbReference type="InterPro" id="IPR002541">
    <property type="entry name" value="Cyt_c_assembly"/>
</dbReference>
<accession>M1WYC3</accession>
<protein>
    <recommendedName>
        <fullName evidence="2">Cytochrome c assembly protein domain-containing protein</fullName>
    </recommendedName>
</protein>
<feature type="transmembrane region" description="Helical" evidence="1">
    <location>
        <begin position="91"/>
        <end position="110"/>
    </location>
</feature>
<dbReference type="Proteomes" id="UP000011724">
    <property type="component" value="Chromosome"/>
</dbReference>
<reference evidence="4" key="2">
    <citation type="journal article" date="2013" name="Stand. Genomic Sci.">
        <title>Complete genome sequence of Desulfocapsa sulfexigens, a marine deltaproteobacterium specialized in disproportionating inorganic sulfur compounds.</title>
        <authorList>
            <person name="Finster K.W."/>
            <person name="Kjeldsen K.U."/>
            <person name="Kube M."/>
            <person name="Reinhardt R."/>
            <person name="Mussmann M."/>
            <person name="Amann R."/>
            <person name="Schreiber L."/>
        </authorList>
    </citation>
    <scope>NUCLEOTIDE SEQUENCE [LARGE SCALE GENOMIC DNA]</scope>
    <source>
        <strain evidence="4">DSM 10523 / SB164P1</strain>
    </source>
</reference>
<evidence type="ECO:0000313" key="4">
    <source>
        <dbReference type="Proteomes" id="UP000011724"/>
    </source>
</evidence>
<feature type="transmembrane region" description="Helical" evidence="1">
    <location>
        <begin position="6"/>
        <end position="30"/>
    </location>
</feature>
<keyword evidence="1" id="KW-0812">Transmembrane</keyword>
<name>M1WYC3_PSEP2</name>
<dbReference type="Pfam" id="PF01578">
    <property type="entry name" value="Cytochrom_C_asm"/>
    <property type="match status" value="1"/>
</dbReference>
<keyword evidence="4" id="KW-1185">Reference proteome</keyword>
<evidence type="ECO:0000256" key="1">
    <source>
        <dbReference type="SAM" id="Phobius"/>
    </source>
</evidence>
<dbReference type="AlphaFoldDB" id="M1WYC3"/>
<dbReference type="eggNOG" id="COG0755">
    <property type="taxonomic scope" value="Bacteria"/>
</dbReference>
<evidence type="ECO:0000259" key="2">
    <source>
        <dbReference type="Pfam" id="PF01578"/>
    </source>
</evidence>
<dbReference type="OrthoDB" id="9814290at2"/>
<dbReference type="RefSeq" id="WP_015416310.1">
    <property type="nucleotide sequence ID" value="NC_020409.1"/>
</dbReference>
<sequence>MSNLLIIHITACSLGYILFMCAFMIACVYIGKERAIKSKRIKLSSSFPFSLNELEQMLFLSLSIGFAFLSLGIPLGVLAQKAMYGSVNLTSIRLILPSAIWLFYLLIFIFRSLTGVRGKTTAYMAVYGFNCTAFSFLIEMLLAHGS</sequence>
<gene>
    <name evidence="3" type="ordered locus">BN4_20206</name>
</gene>
<dbReference type="BioCyc" id="DPIE1322246:BN4_RS15250-MONOMER"/>
<keyword evidence="1" id="KW-1133">Transmembrane helix</keyword>
<dbReference type="STRING" id="1322246.BN4_20206"/>
<dbReference type="GO" id="GO:0020037">
    <property type="term" value="F:heme binding"/>
    <property type="evidence" value="ECO:0007669"/>
    <property type="project" value="InterPro"/>
</dbReference>